<dbReference type="AlphaFoldDB" id="A0A1I8IWE9"/>
<keyword evidence="6" id="KW-0255">Endonuclease</keyword>
<feature type="compositionally biased region" description="Low complexity" evidence="9">
    <location>
        <begin position="477"/>
        <end position="506"/>
    </location>
</feature>
<evidence type="ECO:0000313" key="13">
    <source>
        <dbReference type="WBParaSite" id="maker-uti_cns_0017378-snap-gene-0.2-mRNA-1"/>
    </source>
</evidence>
<dbReference type="GO" id="GO:0005737">
    <property type="term" value="C:cytoplasm"/>
    <property type="evidence" value="ECO:0007669"/>
    <property type="project" value="TreeGrafter"/>
</dbReference>
<dbReference type="Pfam" id="PF20932">
    <property type="entry name" value="Dicer_dsRBD"/>
    <property type="match status" value="1"/>
</dbReference>
<dbReference type="SMART" id="SM00535">
    <property type="entry name" value="RIBOc"/>
    <property type="match status" value="2"/>
</dbReference>
<organism evidence="12 13">
    <name type="scientific">Macrostomum lignano</name>
    <dbReference type="NCBI Taxonomy" id="282301"/>
    <lineage>
        <taxon>Eukaryota</taxon>
        <taxon>Metazoa</taxon>
        <taxon>Spiralia</taxon>
        <taxon>Lophotrochozoa</taxon>
        <taxon>Platyhelminthes</taxon>
        <taxon>Rhabditophora</taxon>
        <taxon>Macrostomorpha</taxon>
        <taxon>Macrostomida</taxon>
        <taxon>Macrostomidae</taxon>
        <taxon>Macrostomum</taxon>
    </lineage>
</organism>
<dbReference type="SUPFAM" id="SSF69065">
    <property type="entry name" value="RNase III domain-like"/>
    <property type="match status" value="2"/>
</dbReference>
<evidence type="ECO:0000313" key="12">
    <source>
        <dbReference type="Proteomes" id="UP000095280"/>
    </source>
</evidence>
<keyword evidence="5" id="KW-0547">Nucleotide-binding</keyword>
<dbReference type="PANTHER" id="PTHR14950:SF37">
    <property type="entry name" value="ENDORIBONUCLEASE DICER"/>
    <property type="match status" value="1"/>
</dbReference>
<dbReference type="GO" id="GO:0000166">
    <property type="term" value="F:nucleotide binding"/>
    <property type="evidence" value="ECO:0007669"/>
    <property type="project" value="UniProtKB-KW"/>
</dbReference>
<dbReference type="PANTHER" id="PTHR14950">
    <property type="entry name" value="DICER-RELATED"/>
    <property type="match status" value="1"/>
</dbReference>
<dbReference type="GO" id="GO:0070578">
    <property type="term" value="C:RISC-loading complex"/>
    <property type="evidence" value="ECO:0007669"/>
    <property type="project" value="TreeGrafter"/>
</dbReference>
<dbReference type="Gene3D" id="2.170.260.10">
    <property type="entry name" value="paz domain"/>
    <property type="match status" value="1"/>
</dbReference>
<dbReference type="GO" id="GO:0004530">
    <property type="term" value="F:deoxyribonuclease I activity"/>
    <property type="evidence" value="ECO:0007669"/>
    <property type="project" value="TreeGrafter"/>
</dbReference>
<proteinExistence type="predicted"/>
<evidence type="ECO:0000259" key="10">
    <source>
        <dbReference type="PROSITE" id="PS50142"/>
    </source>
</evidence>
<evidence type="ECO:0000256" key="5">
    <source>
        <dbReference type="ARBA" id="ARBA00022741"/>
    </source>
</evidence>
<comment type="cofactor">
    <cofactor evidence="1">
        <name>Mn(2+)</name>
        <dbReference type="ChEBI" id="CHEBI:29035"/>
    </cofactor>
</comment>
<dbReference type="GO" id="GO:0031054">
    <property type="term" value="P:pre-miRNA processing"/>
    <property type="evidence" value="ECO:0007669"/>
    <property type="project" value="InterPro"/>
</dbReference>
<evidence type="ECO:0000256" key="8">
    <source>
        <dbReference type="ARBA" id="ARBA00023211"/>
    </source>
</evidence>
<dbReference type="InterPro" id="IPR003100">
    <property type="entry name" value="PAZ_dom"/>
</dbReference>
<accession>A0A1I8IWE9</accession>
<dbReference type="SMART" id="SM00949">
    <property type="entry name" value="PAZ"/>
    <property type="match status" value="1"/>
</dbReference>
<keyword evidence="3" id="KW-0540">Nuclease</keyword>
<dbReference type="PROSITE" id="PS50821">
    <property type="entry name" value="PAZ"/>
    <property type="match status" value="1"/>
</dbReference>
<dbReference type="InterPro" id="IPR036085">
    <property type="entry name" value="PAZ_dom_sf"/>
</dbReference>
<evidence type="ECO:0000256" key="9">
    <source>
        <dbReference type="SAM" id="MobiDB-lite"/>
    </source>
</evidence>
<keyword evidence="8" id="KW-0464">Manganese</keyword>
<evidence type="ECO:0000256" key="1">
    <source>
        <dbReference type="ARBA" id="ARBA00001936"/>
    </source>
</evidence>
<evidence type="ECO:0000256" key="3">
    <source>
        <dbReference type="ARBA" id="ARBA00022722"/>
    </source>
</evidence>
<name>A0A1I8IWE9_9PLAT</name>
<dbReference type="PROSITE" id="PS00517">
    <property type="entry name" value="RNASE_3_1"/>
    <property type="match status" value="1"/>
</dbReference>
<evidence type="ECO:0000256" key="2">
    <source>
        <dbReference type="ARBA" id="ARBA00001946"/>
    </source>
</evidence>
<keyword evidence="4" id="KW-0677">Repeat</keyword>
<dbReference type="SUPFAM" id="SSF101690">
    <property type="entry name" value="PAZ domain"/>
    <property type="match status" value="1"/>
</dbReference>
<dbReference type="Pfam" id="PF00636">
    <property type="entry name" value="Ribonuclease_3"/>
    <property type="match status" value="2"/>
</dbReference>
<feature type="compositionally biased region" description="Basic residues" evidence="9">
    <location>
        <begin position="459"/>
        <end position="473"/>
    </location>
</feature>
<evidence type="ECO:0000256" key="6">
    <source>
        <dbReference type="ARBA" id="ARBA00022759"/>
    </source>
</evidence>
<reference evidence="13" key="1">
    <citation type="submission" date="2016-11" db="UniProtKB">
        <authorList>
            <consortium name="WormBaseParasite"/>
        </authorList>
    </citation>
    <scope>IDENTIFICATION</scope>
</reference>
<dbReference type="InterPro" id="IPR000999">
    <property type="entry name" value="RNase_III_dom"/>
</dbReference>
<dbReference type="PROSITE" id="PS50142">
    <property type="entry name" value="RNASE_3_2"/>
    <property type="match status" value="2"/>
</dbReference>
<dbReference type="GO" id="GO:0005634">
    <property type="term" value="C:nucleus"/>
    <property type="evidence" value="ECO:0007669"/>
    <property type="project" value="TreeGrafter"/>
</dbReference>
<sequence length="804" mass="87614">VPALPTHEFAPVAVQSSAPGARQSSQPNAAPALACVRELHSAGQLDSNLKPYSKEELVNLAHKSIIQSPMSILSNGDGVIGNSNTGIGGSKRRQVYQKQLAAELTANLPEPDLPCRLYAHSTATRAHFNDCVIVPSYRNFDQPQFYFVSQIRWDLNPASPFPTSAYDSFEEYYLKKYNIRLTTRDQPLLDVEQSSSRYNVLTPRLNHLLLAESLRHQISQSTGVGIDALNTISSGEKLAYYALINSSLVAAQQQGQATADDKNAKSAAPGGDADFGVFQCNSADNDEDPLLGEAGDGEDAESTDSFEEMVTFFPSVRLAVSLLPSSADLLQCLTASNAGDLMNLERLETVGDSLLKFAVTVSLYCTNPGLHEGGLTQLRSRQVSNSHLYLCAAAKGLGELIVANKFEPRENWLPPGLVLKQQQQQASKIADSKPADSPAAEAGASTCPSNSPGGQAPQKRNKKRSGARNRGKGKSAGSRGVLSGSRQQQQQRLQGAGPASSSSASLSGIPGASANCTFLQMEQSLTDKCLADSVEAIVGCYLVRCNEQAALRVCRWFGIAVGELGGNTGDDVAWPTPPDPVLPSAVATSASIEAELARRLTGYDEFESLIGYRFRNRAYLLQAFTHPSDYRNDLTDCYQRLEFLGDAVLDYVVTRYLFHDSRRHSPAVLTDLRSALVNNDIFGALAVKWGFHKYFRCVSPALHSLIDQFVQFQKDDKADNLDFVTSEEADFDDRPEDVEIPKCLGDIFESVAGAVFLDSGMSLNTVWRIFYPLMKERIECYTAEIPKSLVRELLETEPDCTKFE</sequence>
<feature type="region of interest" description="Disordered" evidence="9">
    <location>
        <begin position="423"/>
        <end position="506"/>
    </location>
</feature>
<evidence type="ECO:0000259" key="11">
    <source>
        <dbReference type="PROSITE" id="PS50821"/>
    </source>
</evidence>
<dbReference type="Proteomes" id="UP000095280">
    <property type="component" value="Unplaced"/>
</dbReference>
<evidence type="ECO:0000256" key="7">
    <source>
        <dbReference type="ARBA" id="ARBA00022801"/>
    </source>
</evidence>
<dbReference type="Gene3D" id="1.10.1520.10">
    <property type="entry name" value="Ribonuclease III domain"/>
    <property type="match status" value="2"/>
</dbReference>
<dbReference type="InterPro" id="IPR044441">
    <property type="entry name" value="DICER_DSRM"/>
</dbReference>
<feature type="domain" description="RNase III" evidence="10">
    <location>
        <begin position="603"/>
        <end position="760"/>
    </location>
</feature>
<evidence type="ECO:0000256" key="4">
    <source>
        <dbReference type="ARBA" id="ARBA00022737"/>
    </source>
</evidence>
<protein>
    <submittedName>
        <fullName evidence="13">RNase III domain-containing protein</fullName>
    </submittedName>
</protein>
<dbReference type="GO" id="GO:0004525">
    <property type="term" value="F:ribonuclease III activity"/>
    <property type="evidence" value="ECO:0007669"/>
    <property type="project" value="InterPro"/>
</dbReference>
<dbReference type="GO" id="GO:0006309">
    <property type="term" value="P:apoptotic DNA fragmentation"/>
    <property type="evidence" value="ECO:0007669"/>
    <property type="project" value="TreeGrafter"/>
</dbReference>
<feature type="domain" description="RNase III" evidence="10">
    <location>
        <begin position="309"/>
        <end position="435"/>
    </location>
</feature>
<dbReference type="FunFam" id="1.10.1520.10:FF:000005">
    <property type="entry name" value="Putative endoribonuclease dicer"/>
    <property type="match status" value="1"/>
</dbReference>
<comment type="cofactor">
    <cofactor evidence="2">
        <name>Mg(2+)</name>
        <dbReference type="ChEBI" id="CHEBI:18420"/>
    </cofactor>
</comment>
<keyword evidence="12" id="KW-1185">Reference proteome</keyword>
<dbReference type="WBParaSite" id="maker-uti_cns_0017378-snap-gene-0.2-mRNA-1">
    <property type="protein sequence ID" value="maker-uti_cns_0017378-snap-gene-0.2-mRNA-1"/>
    <property type="gene ID" value="maker-uti_cns_0017378-snap-gene-0.2"/>
</dbReference>
<dbReference type="CDD" id="cd00593">
    <property type="entry name" value="RIBOc"/>
    <property type="match status" value="2"/>
</dbReference>
<feature type="domain" description="PAZ" evidence="11">
    <location>
        <begin position="109"/>
        <end position="210"/>
    </location>
</feature>
<dbReference type="GO" id="GO:0003723">
    <property type="term" value="F:RNA binding"/>
    <property type="evidence" value="ECO:0007669"/>
    <property type="project" value="InterPro"/>
</dbReference>
<keyword evidence="7" id="KW-0378">Hydrolase</keyword>
<dbReference type="InterPro" id="IPR036389">
    <property type="entry name" value="RNase_III_sf"/>
</dbReference>
<dbReference type="Pfam" id="PF02170">
    <property type="entry name" value="PAZ"/>
    <property type="match status" value="1"/>
</dbReference>
<dbReference type="GO" id="GO:0030422">
    <property type="term" value="P:siRNA processing"/>
    <property type="evidence" value="ECO:0007669"/>
    <property type="project" value="InterPro"/>
</dbReference>